<dbReference type="RefSeq" id="WP_209707138.1">
    <property type="nucleotide sequence ID" value="NZ_JAGIOO010000001.1"/>
</dbReference>
<name>A0ABS5AEH0_9PSEU</name>
<keyword evidence="4 7" id="KW-0812">Transmembrane</keyword>
<feature type="transmembrane region" description="Helical" evidence="7">
    <location>
        <begin position="91"/>
        <end position="110"/>
    </location>
</feature>
<feature type="transmembrane region" description="Helical" evidence="7">
    <location>
        <begin position="37"/>
        <end position="54"/>
    </location>
</feature>
<dbReference type="PANTHER" id="PTHR42920:SF11">
    <property type="entry name" value="INNER MEMBRANE PROTEIN YTFF"/>
    <property type="match status" value="1"/>
</dbReference>
<comment type="similarity">
    <text evidence="2">Belongs to the EamA transporter family.</text>
</comment>
<evidence type="ECO:0000256" key="4">
    <source>
        <dbReference type="ARBA" id="ARBA00022692"/>
    </source>
</evidence>
<feature type="transmembrane region" description="Helical" evidence="7">
    <location>
        <begin position="122"/>
        <end position="141"/>
    </location>
</feature>
<keyword evidence="3" id="KW-1003">Cell membrane</keyword>
<gene>
    <name evidence="9" type="ORF">JOF53_003598</name>
</gene>
<evidence type="ECO:0000259" key="8">
    <source>
        <dbReference type="Pfam" id="PF00892"/>
    </source>
</evidence>
<protein>
    <submittedName>
        <fullName evidence="9">Drug/metabolite transporter (DMT)-like permease</fullName>
    </submittedName>
</protein>
<evidence type="ECO:0000313" key="10">
    <source>
        <dbReference type="Proteomes" id="UP001519363"/>
    </source>
</evidence>
<reference evidence="9 10" key="1">
    <citation type="submission" date="2021-03" db="EMBL/GenBank/DDBJ databases">
        <title>Sequencing the genomes of 1000 actinobacteria strains.</title>
        <authorList>
            <person name="Klenk H.-P."/>
        </authorList>
    </citation>
    <scope>NUCLEOTIDE SEQUENCE [LARGE SCALE GENOMIC DNA]</scope>
    <source>
        <strain evidence="9 10">DSM 44580</strain>
    </source>
</reference>
<dbReference type="EMBL" id="JAGIOO010000001">
    <property type="protein sequence ID" value="MBP2474726.1"/>
    <property type="molecule type" value="Genomic_DNA"/>
</dbReference>
<evidence type="ECO:0000256" key="1">
    <source>
        <dbReference type="ARBA" id="ARBA00004651"/>
    </source>
</evidence>
<organism evidence="9 10">
    <name type="scientific">Crossiella equi</name>
    <dbReference type="NCBI Taxonomy" id="130796"/>
    <lineage>
        <taxon>Bacteria</taxon>
        <taxon>Bacillati</taxon>
        <taxon>Actinomycetota</taxon>
        <taxon>Actinomycetes</taxon>
        <taxon>Pseudonocardiales</taxon>
        <taxon>Pseudonocardiaceae</taxon>
        <taxon>Crossiella</taxon>
    </lineage>
</organism>
<evidence type="ECO:0000256" key="3">
    <source>
        <dbReference type="ARBA" id="ARBA00022475"/>
    </source>
</evidence>
<dbReference type="Gene3D" id="1.10.3730.20">
    <property type="match status" value="1"/>
</dbReference>
<evidence type="ECO:0000256" key="2">
    <source>
        <dbReference type="ARBA" id="ARBA00007362"/>
    </source>
</evidence>
<comment type="caution">
    <text evidence="9">The sequence shown here is derived from an EMBL/GenBank/DDBJ whole genome shotgun (WGS) entry which is preliminary data.</text>
</comment>
<comment type="subcellular location">
    <subcellularLocation>
        <location evidence="1">Cell membrane</location>
        <topology evidence="1">Multi-pass membrane protein</topology>
    </subcellularLocation>
</comment>
<feature type="transmembrane region" description="Helical" evidence="7">
    <location>
        <begin position="147"/>
        <end position="164"/>
    </location>
</feature>
<dbReference type="PANTHER" id="PTHR42920">
    <property type="entry name" value="OS03G0707200 PROTEIN-RELATED"/>
    <property type="match status" value="1"/>
</dbReference>
<evidence type="ECO:0000256" key="7">
    <source>
        <dbReference type="SAM" id="Phobius"/>
    </source>
</evidence>
<accession>A0ABS5AEH0</accession>
<dbReference type="InterPro" id="IPR000620">
    <property type="entry name" value="EamA_dom"/>
</dbReference>
<proteinExistence type="inferred from homology"/>
<dbReference type="SUPFAM" id="SSF103481">
    <property type="entry name" value="Multidrug resistance efflux transporter EmrE"/>
    <property type="match status" value="2"/>
</dbReference>
<feature type="transmembrane region" description="Helical" evidence="7">
    <location>
        <begin position="205"/>
        <end position="227"/>
    </location>
</feature>
<feature type="transmembrane region" description="Helical" evidence="7">
    <location>
        <begin position="66"/>
        <end position="85"/>
    </location>
</feature>
<keyword evidence="5 7" id="KW-1133">Transmembrane helix</keyword>
<dbReference type="InterPro" id="IPR051258">
    <property type="entry name" value="Diverse_Substrate_Transporter"/>
</dbReference>
<keyword evidence="6 7" id="KW-0472">Membrane</keyword>
<dbReference type="Pfam" id="PF00892">
    <property type="entry name" value="EamA"/>
    <property type="match status" value="2"/>
</dbReference>
<sequence length="300" mass="29675">MSARTTGTLLALAAATGFGAMAVLATAAYTGGADVHGLLLVRFLAAAAVLLPLAAWRGVLPGGRDLALLAAMGGVGYVTQSLAYFGAVALAPAGLVGILFGTYPVLVALADAARHRRRPTPATLLMAALAAAGGALVAGPVLSGNPAGAALALTAALVYTAYIVAGEGPSARVDPLGAAAVISTSAAVVYLAATPFHPPALPTTPLAWTSVLTIALASTVAAVLAFFAALRRLGPSRTATISAFEPVVTVLLAASFFGETFTGTQWTGAALVVTVVALVASGRLDRPAGTPVAEVGERVR</sequence>
<dbReference type="InterPro" id="IPR037185">
    <property type="entry name" value="EmrE-like"/>
</dbReference>
<dbReference type="Proteomes" id="UP001519363">
    <property type="component" value="Unassembled WGS sequence"/>
</dbReference>
<feature type="domain" description="EamA" evidence="8">
    <location>
        <begin position="148"/>
        <end position="279"/>
    </location>
</feature>
<evidence type="ECO:0000313" key="9">
    <source>
        <dbReference type="EMBL" id="MBP2474726.1"/>
    </source>
</evidence>
<keyword evidence="10" id="KW-1185">Reference proteome</keyword>
<evidence type="ECO:0000256" key="5">
    <source>
        <dbReference type="ARBA" id="ARBA00022989"/>
    </source>
</evidence>
<feature type="transmembrane region" description="Helical" evidence="7">
    <location>
        <begin position="176"/>
        <end position="193"/>
    </location>
</feature>
<evidence type="ECO:0000256" key="6">
    <source>
        <dbReference type="ARBA" id="ARBA00023136"/>
    </source>
</evidence>
<feature type="domain" description="EamA" evidence="8">
    <location>
        <begin position="6"/>
        <end position="137"/>
    </location>
</feature>